<evidence type="ECO:0000256" key="2">
    <source>
        <dbReference type="ARBA" id="ARBA00022481"/>
    </source>
</evidence>
<organism evidence="7 8">
    <name type="scientific">Ostreococcus lucimarinus (strain CCE9901)</name>
    <dbReference type="NCBI Taxonomy" id="436017"/>
    <lineage>
        <taxon>Eukaryota</taxon>
        <taxon>Viridiplantae</taxon>
        <taxon>Chlorophyta</taxon>
        <taxon>Mamiellophyceae</taxon>
        <taxon>Mamiellales</taxon>
        <taxon>Bathycoccaceae</taxon>
        <taxon>Ostreococcus</taxon>
    </lineage>
</organism>
<evidence type="ECO:0000313" key="8">
    <source>
        <dbReference type="Proteomes" id="UP000001568"/>
    </source>
</evidence>
<dbReference type="GO" id="GO:0003747">
    <property type="term" value="F:translation release factor activity"/>
    <property type="evidence" value="ECO:0007669"/>
    <property type="project" value="InterPro"/>
</dbReference>
<accession>A4RYV2</accession>
<dbReference type="GO" id="GO:0005737">
    <property type="term" value="C:cytoplasm"/>
    <property type="evidence" value="ECO:0007669"/>
    <property type="project" value="UniProtKB-ARBA"/>
</dbReference>
<evidence type="ECO:0000256" key="3">
    <source>
        <dbReference type="ARBA" id="ARBA00022917"/>
    </source>
</evidence>
<dbReference type="InterPro" id="IPR045853">
    <property type="entry name" value="Pep_chain_release_fac_I_sf"/>
</dbReference>
<keyword evidence="2" id="KW-0488">Methylation</keyword>
<dbReference type="InterPro" id="IPR000352">
    <property type="entry name" value="Pep_chain_release_fac_I"/>
</dbReference>
<dbReference type="InterPro" id="IPR050057">
    <property type="entry name" value="Prokaryotic/Mito_RF"/>
</dbReference>
<evidence type="ECO:0000256" key="1">
    <source>
        <dbReference type="ARBA" id="ARBA00010835"/>
    </source>
</evidence>
<dbReference type="OMA" id="LNKKIAM"/>
<keyword evidence="4" id="KW-0175">Coiled coil</keyword>
<dbReference type="HOGENOM" id="CLU_036856_0_1_1"/>
<dbReference type="Gramene" id="ABO96750">
    <property type="protein sequence ID" value="ABO96750"/>
    <property type="gene ID" value="OSTLU_41024"/>
</dbReference>
<dbReference type="PANTHER" id="PTHR43804:SF7">
    <property type="entry name" value="LD18447P"/>
    <property type="match status" value="1"/>
</dbReference>
<evidence type="ECO:0000259" key="6">
    <source>
        <dbReference type="PROSITE" id="PS00745"/>
    </source>
</evidence>
<dbReference type="SMART" id="SM00937">
    <property type="entry name" value="PCRF"/>
    <property type="match status" value="1"/>
</dbReference>
<dbReference type="Gene3D" id="3.30.70.1660">
    <property type="match status" value="2"/>
</dbReference>
<dbReference type="PANTHER" id="PTHR43804">
    <property type="entry name" value="LD18447P"/>
    <property type="match status" value="1"/>
</dbReference>
<evidence type="ECO:0000313" key="7">
    <source>
        <dbReference type="EMBL" id="ABO96750.1"/>
    </source>
</evidence>
<evidence type="ECO:0000256" key="5">
    <source>
        <dbReference type="SAM" id="MobiDB-lite"/>
    </source>
</evidence>
<dbReference type="InterPro" id="IPR005139">
    <property type="entry name" value="PCRF"/>
</dbReference>
<dbReference type="Pfam" id="PF03462">
    <property type="entry name" value="PCRF"/>
    <property type="match status" value="1"/>
</dbReference>
<feature type="region of interest" description="Disordered" evidence="5">
    <location>
        <begin position="1"/>
        <end position="21"/>
    </location>
</feature>
<dbReference type="Gene3D" id="3.30.160.20">
    <property type="match status" value="1"/>
</dbReference>
<dbReference type="FunFam" id="3.30.160.20:FF:000004">
    <property type="entry name" value="Peptide chain release factor 1"/>
    <property type="match status" value="1"/>
</dbReference>
<dbReference type="Proteomes" id="UP000001568">
    <property type="component" value="Chromosome 6"/>
</dbReference>
<keyword evidence="3" id="KW-0648">Protein biosynthesis</keyword>
<dbReference type="FunFam" id="3.30.70.1660:FF:000002">
    <property type="entry name" value="Peptide chain release factor 1"/>
    <property type="match status" value="1"/>
</dbReference>
<reference evidence="7 8" key="1">
    <citation type="journal article" date="2007" name="Proc. Natl. Acad. Sci. U.S.A.">
        <title>The tiny eukaryote Ostreococcus provides genomic insights into the paradox of plankton speciation.</title>
        <authorList>
            <person name="Palenik B."/>
            <person name="Grimwood J."/>
            <person name="Aerts A."/>
            <person name="Rouze P."/>
            <person name="Salamov A."/>
            <person name="Putnam N."/>
            <person name="Dupont C."/>
            <person name="Jorgensen R."/>
            <person name="Derelle E."/>
            <person name="Rombauts S."/>
            <person name="Zhou K."/>
            <person name="Otillar R."/>
            <person name="Merchant S.S."/>
            <person name="Podell S."/>
            <person name="Gaasterland T."/>
            <person name="Napoli C."/>
            <person name="Gendler K."/>
            <person name="Manuell A."/>
            <person name="Tai V."/>
            <person name="Vallon O."/>
            <person name="Piganeau G."/>
            <person name="Jancek S."/>
            <person name="Heijde M."/>
            <person name="Jabbari K."/>
            <person name="Bowler C."/>
            <person name="Lohr M."/>
            <person name="Robbens S."/>
            <person name="Werner G."/>
            <person name="Dubchak I."/>
            <person name="Pazour G.J."/>
            <person name="Ren Q."/>
            <person name="Paulsen I."/>
            <person name="Delwiche C."/>
            <person name="Schmutz J."/>
            <person name="Rokhsar D."/>
            <person name="Van de Peer Y."/>
            <person name="Moreau H."/>
            <person name="Grigoriev I.V."/>
        </authorList>
    </citation>
    <scope>NUCLEOTIDE SEQUENCE [LARGE SCALE GENOMIC DNA]</scope>
    <source>
        <strain evidence="7 8">CCE9901</strain>
    </source>
</reference>
<dbReference type="Pfam" id="PF00472">
    <property type="entry name" value="RF-1"/>
    <property type="match status" value="1"/>
</dbReference>
<protein>
    <recommendedName>
        <fullName evidence="6">Prokaryotic-type class I peptide chain release factors domain-containing protein</fullName>
    </recommendedName>
</protein>
<sequence length="373" mass="41341">MAGTRSYSSSTSSTDALEERGEAALRRREELIALISRQGVDIDRVVEANKELSRIEPIAEQYEVVKKLRAEKASLEELVRDASSGGDSKELAELAREELRAVDIDLPDQELALQLLFLPHDDADDRGAILEVRAGAGGDEAALFAAELFRMYALHARKSGWRFDTLNVSETDGKGVREASAEILGKGVFGRLKFESGVHRVQRVPETETQGRVHTSTASIAVLPHAEEVEMDIKEEDVRIDTMRASGAGGQHVNTTNSAVRLTHAPTGIQVVIQDERSQHKNKAKAFSVLKARLYDLEREKMAKERSELRSSLIGTGDRSERIRTYNFAQGRVKDHRVEGTISDVNALMDGFLLDEITEKLKRKRVEELLAGA</sequence>
<dbReference type="OrthoDB" id="2019491at2759"/>
<dbReference type="KEGG" id="olu:OSTLU_41024"/>
<dbReference type="Gene3D" id="6.10.140.1950">
    <property type="match status" value="1"/>
</dbReference>
<comment type="similarity">
    <text evidence="1">Belongs to the prokaryotic/mitochondrial release factor family.</text>
</comment>
<evidence type="ECO:0000256" key="4">
    <source>
        <dbReference type="SAM" id="Coils"/>
    </source>
</evidence>
<dbReference type="AlphaFoldDB" id="A4RYV2"/>
<dbReference type="RefSeq" id="XP_001418457.1">
    <property type="nucleotide sequence ID" value="XM_001418420.1"/>
</dbReference>
<dbReference type="NCBIfam" id="NF001859">
    <property type="entry name" value="PRK00591.1"/>
    <property type="match status" value="1"/>
</dbReference>
<feature type="coiled-coil region" evidence="4">
    <location>
        <begin position="58"/>
        <end position="85"/>
    </location>
</feature>
<dbReference type="SUPFAM" id="SSF75620">
    <property type="entry name" value="Release factor"/>
    <property type="match status" value="1"/>
</dbReference>
<dbReference type="EMBL" id="CP000586">
    <property type="protein sequence ID" value="ABO96750.1"/>
    <property type="molecule type" value="Genomic_DNA"/>
</dbReference>
<dbReference type="eggNOG" id="KOG2726">
    <property type="taxonomic scope" value="Eukaryota"/>
</dbReference>
<dbReference type="PROSITE" id="PS00745">
    <property type="entry name" value="RF_PROK_I"/>
    <property type="match status" value="1"/>
</dbReference>
<keyword evidence="8" id="KW-1185">Reference proteome</keyword>
<feature type="compositionally biased region" description="Low complexity" evidence="5">
    <location>
        <begin position="1"/>
        <end position="14"/>
    </location>
</feature>
<gene>
    <name evidence="7" type="ORF">OSTLU_41024</name>
</gene>
<dbReference type="STRING" id="436017.A4RYV2"/>
<name>A4RYV2_OSTLU</name>
<proteinExistence type="inferred from homology"/>
<feature type="domain" description="Prokaryotic-type class I peptide chain release factors" evidence="6">
    <location>
        <begin position="244"/>
        <end position="260"/>
    </location>
</feature>
<dbReference type="GeneID" id="5002382"/>